<sequence length="97" mass="10840">MFLGIKYTSIGSFFSSIRVANQKLILAGMDLGNKMRNLMALAKLPRNSFQLFRNVVAMGFSSETFESLLCRLENYGVQNKIAADKDQILELAALLMT</sequence>
<organism evidence="1 2">
    <name type="scientific">Puccinia sorghi</name>
    <dbReference type="NCBI Taxonomy" id="27349"/>
    <lineage>
        <taxon>Eukaryota</taxon>
        <taxon>Fungi</taxon>
        <taxon>Dikarya</taxon>
        <taxon>Basidiomycota</taxon>
        <taxon>Pucciniomycotina</taxon>
        <taxon>Pucciniomycetes</taxon>
        <taxon>Pucciniales</taxon>
        <taxon>Pucciniaceae</taxon>
        <taxon>Puccinia</taxon>
    </lineage>
</organism>
<dbReference type="AlphaFoldDB" id="A0A0L6UAI9"/>
<dbReference type="VEuPathDB" id="FungiDB:VP01_8301g1"/>
<comment type="caution">
    <text evidence="1">The sequence shown here is derived from an EMBL/GenBank/DDBJ whole genome shotgun (WGS) entry which is preliminary data.</text>
</comment>
<dbReference type="OrthoDB" id="10558650at2759"/>
<keyword evidence="2" id="KW-1185">Reference proteome</keyword>
<gene>
    <name evidence="1" type="ORF">VP01_8301g1</name>
</gene>
<proteinExistence type="predicted"/>
<evidence type="ECO:0000313" key="1">
    <source>
        <dbReference type="EMBL" id="KNZ45277.1"/>
    </source>
</evidence>
<dbReference type="STRING" id="27349.A0A0L6UAI9"/>
<dbReference type="EMBL" id="LAVV01013829">
    <property type="protein sequence ID" value="KNZ45277.1"/>
    <property type="molecule type" value="Genomic_DNA"/>
</dbReference>
<evidence type="ECO:0000313" key="2">
    <source>
        <dbReference type="Proteomes" id="UP000037035"/>
    </source>
</evidence>
<dbReference type="Proteomes" id="UP000037035">
    <property type="component" value="Unassembled WGS sequence"/>
</dbReference>
<name>A0A0L6UAI9_9BASI</name>
<reference evidence="1 2" key="1">
    <citation type="submission" date="2015-08" db="EMBL/GenBank/DDBJ databases">
        <title>Next Generation Sequencing and Analysis of the Genome of Puccinia sorghi L Schw, the Causal Agent of Maize Common Rust.</title>
        <authorList>
            <person name="Rochi L."/>
            <person name="Burguener G."/>
            <person name="Darino M."/>
            <person name="Turjanski A."/>
            <person name="Kreff E."/>
            <person name="Dieguez M.J."/>
            <person name="Sacco F."/>
        </authorList>
    </citation>
    <scope>NUCLEOTIDE SEQUENCE [LARGE SCALE GENOMIC DNA]</scope>
    <source>
        <strain evidence="1 2">RO10H11247</strain>
    </source>
</reference>
<protein>
    <submittedName>
        <fullName evidence="1">Uncharacterized protein</fullName>
    </submittedName>
</protein>
<accession>A0A0L6UAI9</accession>